<accession>A0A6J6GR20</accession>
<proteinExistence type="predicted"/>
<gene>
    <name evidence="2" type="ORF">UFOPK1493_04499</name>
</gene>
<organism evidence="2">
    <name type="scientific">freshwater metagenome</name>
    <dbReference type="NCBI Taxonomy" id="449393"/>
    <lineage>
        <taxon>unclassified sequences</taxon>
        <taxon>metagenomes</taxon>
        <taxon>ecological metagenomes</taxon>
    </lineage>
</organism>
<evidence type="ECO:0000313" key="2">
    <source>
        <dbReference type="EMBL" id="CAB4603586.1"/>
    </source>
</evidence>
<evidence type="ECO:0000256" key="1">
    <source>
        <dbReference type="SAM" id="MobiDB-lite"/>
    </source>
</evidence>
<dbReference type="AlphaFoldDB" id="A0A6J6GR20"/>
<sequence>MPDAIACRSTTSTSWPSPARWYATLAPTMPAPITTISHRSGSAADPALGSKCVAVRSVSSSRCAIAGIYRTPAEPSRWRGRHRSNPIAGAVGQMATKPGNDEAR</sequence>
<feature type="region of interest" description="Disordered" evidence="1">
    <location>
        <begin position="75"/>
        <end position="104"/>
    </location>
</feature>
<dbReference type="EMBL" id="CAEZSR010000368">
    <property type="protein sequence ID" value="CAB4603586.1"/>
    <property type="molecule type" value="Genomic_DNA"/>
</dbReference>
<protein>
    <submittedName>
        <fullName evidence="2">Unannotated protein</fullName>
    </submittedName>
</protein>
<reference evidence="2" key="1">
    <citation type="submission" date="2020-05" db="EMBL/GenBank/DDBJ databases">
        <authorList>
            <person name="Chiriac C."/>
            <person name="Salcher M."/>
            <person name="Ghai R."/>
            <person name="Kavagutti S V."/>
        </authorList>
    </citation>
    <scope>NUCLEOTIDE SEQUENCE</scope>
</reference>
<name>A0A6J6GR20_9ZZZZ</name>